<comment type="caution">
    <text evidence="2">The sequence shown here is derived from an EMBL/GenBank/DDBJ whole genome shotgun (WGS) entry which is preliminary data.</text>
</comment>
<evidence type="ECO:0000313" key="3">
    <source>
        <dbReference type="Proteomes" id="UP000588068"/>
    </source>
</evidence>
<dbReference type="EMBL" id="JACHHZ010000004">
    <property type="protein sequence ID" value="MBB6094876.1"/>
    <property type="molecule type" value="Genomic_DNA"/>
</dbReference>
<protein>
    <submittedName>
        <fullName evidence="2">Uncharacterized protein</fullName>
    </submittedName>
</protein>
<organism evidence="2 3">
    <name type="scientific">Povalibacter uvarum</name>
    <dbReference type="NCBI Taxonomy" id="732238"/>
    <lineage>
        <taxon>Bacteria</taxon>
        <taxon>Pseudomonadati</taxon>
        <taxon>Pseudomonadota</taxon>
        <taxon>Gammaproteobacteria</taxon>
        <taxon>Steroidobacterales</taxon>
        <taxon>Steroidobacteraceae</taxon>
        <taxon>Povalibacter</taxon>
    </lineage>
</organism>
<dbReference type="Proteomes" id="UP000588068">
    <property type="component" value="Unassembled WGS sequence"/>
</dbReference>
<feature type="compositionally biased region" description="Gly residues" evidence="1">
    <location>
        <begin position="39"/>
        <end position="51"/>
    </location>
</feature>
<name>A0A841HPT3_9GAMM</name>
<evidence type="ECO:0000256" key="1">
    <source>
        <dbReference type="SAM" id="MobiDB-lite"/>
    </source>
</evidence>
<feature type="compositionally biased region" description="Basic and acidic residues" evidence="1">
    <location>
        <begin position="52"/>
        <end position="63"/>
    </location>
</feature>
<proteinExistence type="predicted"/>
<reference evidence="2 3" key="1">
    <citation type="submission" date="2020-08" db="EMBL/GenBank/DDBJ databases">
        <title>Genomic Encyclopedia of Type Strains, Phase IV (KMG-IV): sequencing the most valuable type-strain genomes for metagenomic binning, comparative biology and taxonomic classification.</title>
        <authorList>
            <person name="Goeker M."/>
        </authorList>
    </citation>
    <scope>NUCLEOTIDE SEQUENCE [LARGE SCALE GENOMIC DNA]</scope>
    <source>
        <strain evidence="2 3">DSM 26723</strain>
    </source>
</reference>
<dbReference type="AlphaFoldDB" id="A0A841HPT3"/>
<gene>
    <name evidence="2" type="ORF">HNQ60_003763</name>
</gene>
<sequence>MPIGLDYRCGGSAGMGSEEEQIRTGFTLAKAAFFSLGSPDGGGKVSIGGGSVKKEPRAMSHEP</sequence>
<accession>A0A841HPT3</accession>
<feature type="region of interest" description="Disordered" evidence="1">
    <location>
        <begin position="39"/>
        <end position="63"/>
    </location>
</feature>
<keyword evidence="3" id="KW-1185">Reference proteome</keyword>
<evidence type="ECO:0000313" key="2">
    <source>
        <dbReference type="EMBL" id="MBB6094876.1"/>
    </source>
</evidence>